<reference evidence="4" key="5">
    <citation type="journal article" date="2018" name="FEMS Microbiol. Ecol.">
        <title>Coexistence of two distinct Sulfurospirillum populations respiring tetrachloroethene-genomic and kinetic considerations. .</title>
        <authorList>
            <person name="Buttet G.F."/>
            <person name="Murray A.M."/>
            <person name="Goris T."/>
            <person name="Burion M."/>
            <person name="Jin B."/>
            <person name="Rolle M."/>
            <person name="Holliger C."/>
            <person name="Maillard J."/>
        </authorList>
    </citation>
    <scope>NUCLEOTIDE SEQUENCE</scope>
    <source>
        <strain evidence="4">SL2-1</strain>
    </source>
</reference>
<reference evidence="6" key="7">
    <citation type="submission" date="2020-08" db="EMBL/GenBank/DDBJ databases">
        <authorList>
            <person name="Yang Y."/>
            <person name="Huo L."/>
            <person name="Yan J."/>
        </authorList>
    </citation>
    <scope>NUCLEOTIDE SEQUENCE</scope>
    <source>
        <strain evidence="6">ACSDCE</strain>
    </source>
</reference>
<reference evidence="5" key="6">
    <citation type="journal article" date="2020" name="MicrobiologyOpen">
        <title>Tetrachloroethene respiration in Sulfurospirillum species is regulated by a two-component system as unraveled by comparative genomics, transcriptomics, and regulator binding studies.</title>
        <authorList>
            <person name="Esken J."/>
            <person name="Goris T."/>
            <person name="Gadkari J."/>
            <person name="Bischler T."/>
            <person name="Forstner K.U."/>
            <person name="Sharma C.M."/>
            <person name="Diekert G."/>
            <person name="Schubert T."/>
        </authorList>
    </citation>
    <scope>NUCLEOTIDE SEQUENCE</scope>
    <source>
        <strain evidence="5">JPD-1</strain>
    </source>
</reference>
<evidence type="ECO:0000259" key="3">
    <source>
        <dbReference type="Pfam" id="PF05683"/>
    </source>
</evidence>
<gene>
    <name evidence="6" type="ORF">FA584_00750</name>
    <name evidence="4" type="ORF">Sdiek1_1725</name>
    <name evidence="5" type="ORF">SJPD1_1641</name>
</gene>
<accession>A0A1Y0HNI0</accession>
<comment type="similarity">
    <text evidence="1">Belongs to the class-I fumarase family.</text>
</comment>
<dbReference type="Proteomes" id="UP000196005">
    <property type="component" value="Chromosome"/>
</dbReference>
<evidence type="ECO:0000256" key="2">
    <source>
        <dbReference type="ARBA" id="ARBA00023239"/>
    </source>
</evidence>
<reference evidence="5" key="4">
    <citation type="submission" date="2017-09" db="EMBL/GenBank/DDBJ databases">
        <authorList>
            <person name="Goris T."/>
        </authorList>
    </citation>
    <scope>NUCLEOTIDE SEQUENCE</scope>
    <source>
        <strain evidence="5">JPD-1</strain>
    </source>
</reference>
<name>A0A1Y0HNI0_9BACT</name>
<dbReference type="RefSeq" id="WP_087438722.1">
    <property type="nucleotide sequence ID" value="NZ_CP021416.1"/>
</dbReference>
<dbReference type="SUPFAM" id="SSF117457">
    <property type="entry name" value="FumA C-terminal domain-like"/>
    <property type="match status" value="1"/>
</dbReference>
<dbReference type="EMBL" id="CP039734">
    <property type="protein sequence ID" value="QIR74823.1"/>
    <property type="molecule type" value="Genomic_DNA"/>
</dbReference>
<keyword evidence="7" id="KW-1185">Reference proteome</keyword>
<dbReference type="Gene3D" id="3.20.130.10">
    <property type="entry name" value="Fe-S hydro-lyase, tartrate dehydratase beta-type, catalytic domain"/>
    <property type="match status" value="1"/>
</dbReference>
<dbReference type="KEGG" id="suls:Sdiek1_1725"/>
<dbReference type="Pfam" id="PF05683">
    <property type="entry name" value="Fumerase_C"/>
    <property type="match status" value="1"/>
</dbReference>
<dbReference type="EC" id="4.2.1.32" evidence="5"/>
<proteinExistence type="inferred from homology"/>
<dbReference type="GO" id="GO:0004333">
    <property type="term" value="F:fumarate hydratase activity"/>
    <property type="evidence" value="ECO:0007669"/>
    <property type="project" value="UniProtKB-EC"/>
</dbReference>
<dbReference type="Proteomes" id="UP000217349">
    <property type="component" value="Chromosome"/>
</dbReference>
<accession>A0A6G9VPL0</accession>
<evidence type="ECO:0000313" key="7">
    <source>
        <dbReference type="Proteomes" id="UP000196005"/>
    </source>
</evidence>
<dbReference type="NCBIfam" id="NF005310">
    <property type="entry name" value="PRK06842.1"/>
    <property type="match status" value="1"/>
</dbReference>
<dbReference type="GO" id="GO:0008730">
    <property type="term" value="F:L(+)-tartrate dehydratase activity"/>
    <property type="evidence" value="ECO:0007669"/>
    <property type="project" value="UniProtKB-EC"/>
</dbReference>
<dbReference type="PANTHER" id="PTHR43351">
    <property type="entry name" value="L(+)-TARTRATE DEHYDRATASE SUBUNIT BETA"/>
    <property type="match status" value="1"/>
</dbReference>
<dbReference type="NCBIfam" id="TIGR00723">
    <property type="entry name" value="ttdB_fumA_fumB"/>
    <property type="match status" value="1"/>
</dbReference>
<dbReference type="PANTHER" id="PTHR43351:SF2">
    <property type="entry name" value="L(+)-TARTRATE DEHYDRATASE SUBUNIT BETA-RELATED"/>
    <property type="match status" value="1"/>
</dbReference>
<dbReference type="EC" id="4.2.1.2" evidence="4 5"/>
<reference evidence="8" key="3">
    <citation type="submission" date="2017-09" db="EMBL/GenBank/DDBJ databases">
        <title>The complete genome of Sulfurospirillum sp. JPD-1.</title>
        <authorList>
            <person name="Goris T."/>
        </authorList>
    </citation>
    <scope>NUCLEOTIDE SEQUENCE [LARGE SCALE GENOMIC DNA]</scope>
    <source>
        <strain evidence="8">JPD-1</strain>
    </source>
</reference>
<evidence type="ECO:0000313" key="8">
    <source>
        <dbReference type="Proteomes" id="UP000217349"/>
    </source>
</evidence>
<reference evidence="6 9" key="1">
    <citation type="journal article" date="2017" name="Environ. Sci. Technol.">
        <title>Organohalide Respiration with Chlorinated Ethenes under Low pH Conditions.</title>
        <authorList>
            <person name="Yang Y."/>
            <person name="Capiro N.L."/>
            <person name="Marcet T.F."/>
            <person name="Yan J."/>
            <person name="Pennell K.D."/>
            <person name="Loffler F.E."/>
        </authorList>
    </citation>
    <scope>NUCLEOTIDE SEQUENCE [LARGE SCALE GENOMIC DNA]</scope>
    <source>
        <strain evidence="6 9">ACSDCE</strain>
    </source>
</reference>
<evidence type="ECO:0000313" key="4">
    <source>
        <dbReference type="EMBL" id="ARU48885.1"/>
    </source>
</evidence>
<dbReference type="EMBL" id="CP021416">
    <property type="protein sequence ID" value="ARU48885.1"/>
    <property type="molecule type" value="Genomic_DNA"/>
</dbReference>
<protein>
    <submittedName>
        <fullName evidence="6">Fe-S-containing hydro-lyase</fullName>
    </submittedName>
    <submittedName>
        <fullName evidence="5">Fumarate hydratase / tartrate dehydratase class I, beta subunit</fullName>
        <ecNumber evidence="4 5">4.2.1.2</ecNumber>
        <ecNumber evidence="5">4.2.1.32</ecNumber>
    </submittedName>
    <submittedName>
        <fullName evidence="4">Fumarate hydratase class I, anaerobic</fullName>
    </submittedName>
</protein>
<evidence type="ECO:0000313" key="6">
    <source>
        <dbReference type="EMBL" id="QIR74823.1"/>
    </source>
</evidence>
<evidence type="ECO:0000313" key="5">
    <source>
        <dbReference type="EMBL" id="ATB69747.1"/>
    </source>
</evidence>
<dbReference type="Proteomes" id="UP000502831">
    <property type="component" value="Chromosome"/>
</dbReference>
<dbReference type="InterPro" id="IPR004647">
    <property type="entry name" value="Fe-S_hydro-lyase_TtdB-typ_cat"/>
</dbReference>
<organism evidence="4 7">
    <name type="scientific">Sulfurospirillum diekertiae</name>
    <dbReference type="NCBI Taxonomy" id="1854492"/>
    <lineage>
        <taxon>Bacteria</taxon>
        <taxon>Pseudomonadati</taxon>
        <taxon>Campylobacterota</taxon>
        <taxon>Epsilonproteobacteria</taxon>
        <taxon>Campylobacterales</taxon>
        <taxon>Sulfurospirillaceae</taxon>
        <taxon>Sulfurospirillum</taxon>
    </lineage>
</organism>
<dbReference type="AlphaFoldDB" id="A0A1Y0HNI0"/>
<reference evidence="7" key="2">
    <citation type="submission" date="2017-05" db="EMBL/GenBank/DDBJ databases">
        <title>Dechlorination kinetics govern the competition between two new strains of the genus Sulfurospirillum.</title>
        <authorList>
            <person name="Buttet G.F."/>
            <person name="Murray A.M."/>
            <person name="Goris T."/>
            <person name="Burion M."/>
            <person name="Lin B."/>
            <person name="Rolle M."/>
            <person name="Maillard J."/>
        </authorList>
    </citation>
    <scope>NUCLEOTIDE SEQUENCE [LARGE SCALE GENOMIC DNA]</scope>
    <source>
        <strain evidence="7">SL2-1</strain>
    </source>
</reference>
<keyword evidence="2 4" id="KW-0456">Lyase</keyword>
<dbReference type="EMBL" id="CP023275">
    <property type="protein sequence ID" value="ATB69747.1"/>
    <property type="molecule type" value="Genomic_DNA"/>
</dbReference>
<feature type="domain" description="Fe-S hydro-lyase tartrate dehydratase beta-type catalytic" evidence="3">
    <location>
        <begin position="6"/>
        <end position="178"/>
    </location>
</feature>
<sequence>MSKTYHLTAPLSEADVVQLKAGDIVYLTGVVYTARDAAHKKLVDLLDAGQALPFDMKGAVIYFVGPTPPKPGDPIGSAGPTTSYRMDSYSPKLINEQGLKGMIGKGKRSQEVLDACVKSKAIYFGATGGAGALLARQIKKAEVIAYPELGPEAIRRLEVVDFPLTVINDTFGADLYKMGRAQYEVFS</sequence>
<evidence type="ECO:0000313" key="9">
    <source>
        <dbReference type="Proteomes" id="UP000502831"/>
    </source>
</evidence>
<evidence type="ECO:0000256" key="1">
    <source>
        <dbReference type="ARBA" id="ARBA00008876"/>
    </source>
</evidence>
<dbReference type="OrthoDB" id="9798978at2"/>
<dbReference type="KEGG" id="sulj:SJPD1_1641"/>
<dbReference type="InterPro" id="IPR036660">
    <property type="entry name" value="Fe-S_hydroAse_TtdB_cat_sf"/>
</dbReference>
<accession>A0A290HE73</accession>